<dbReference type="AlphaFoldDB" id="A0A8J1TAP4"/>
<organism evidence="9 10">
    <name type="scientific">Owenia fusiformis</name>
    <name type="common">Polychaete worm</name>
    <dbReference type="NCBI Taxonomy" id="6347"/>
    <lineage>
        <taxon>Eukaryota</taxon>
        <taxon>Metazoa</taxon>
        <taxon>Spiralia</taxon>
        <taxon>Lophotrochozoa</taxon>
        <taxon>Annelida</taxon>
        <taxon>Polychaeta</taxon>
        <taxon>Sedentaria</taxon>
        <taxon>Canalipalpata</taxon>
        <taxon>Sabellida</taxon>
        <taxon>Oweniida</taxon>
        <taxon>Oweniidae</taxon>
        <taxon>Owenia</taxon>
    </lineage>
</organism>
<keyword evidence="3 7" id="KW-0479">Metal-binding</keyword>
<evidence type="ECO:0000256" key="5">
    <source>
        <dbReference type="ARBA" id="ARBA00023004"/>
    </source>
</evidence>
<dbReference type="SUPFAM" id="SSF55021">
    <property type="entry name" value="ACT-like"/>
    <property type="match status" value="1"/>
</dbReference>
<dbReference type="InterPro" id="IPR045865">
    <property type="entry name" value="ACT-like_dom_sf"/>
</dbReference>
<keyword evidence="10" id="KW-1185">Reference proteome</keyword>
<comment type="similarity">
    <text evidence="2">Belongs to the biopterin-dependent aromatic amino acid hydroxylase family.</text>
</comment>
<dbReference type="PRINTS" id="PR00372">
    <property type="entry name" value="FYWHYDRXLASE"/>
</dbReference>
<gene>
    <name evidence="9" type="ORF">OFUS_LOCUS24078</name>
</gene>
<comment type="caution">
    <text evidence="9">The sequence shown here is derived from an EMBL/GenBank/DDBJ whole genome shotgun (WGS) entry which is preliminary data.</text>
</comment>
<dbReference type="EMBL" id="CAIIXF020000011">
    <property type="protein sequence ID" value="CAH1800151.1"/>
    <property type="molecule type" value="Genomic_DNA"/>
</dbReference>
<accession>A0A8J1TAP4</accession>
<evidence type="ECO:0000256" key="4">
    <source>
        <dbReference type="ARBA" id="ARBA00023002"/>
    </source>
</evidence>
<dbReference type="GO" id="GO:0005506">
    <property type="term" value="F:iron ion binding"/>
    <property type="evidence" value="ECO:0007669"/>
    <property type="project" value="InterPro"/>
</dbReference>
<evidence type="ECO:0000313" key="9">
    <source>
        <dbReference type="EMBL" id="CAH1800151.1"/>
    </source>
</evidence>
<dbReference type="Pfam" id="PF00351">
    <property type="entry name" value="Biopterin_H"/>
    <property type="match status" value="1"/>
</dbReference>
<comment type="cofactor">
    <cofactor evidence="1 8">
        <name>Fe(2+)</name>
        <dbReference type="ChEBI" id="CHEBI:29033"/>
    </cofactor>
</comment>
<proteinExistence type="inferred from homology"/>
<dbReference type="Proteomes" id="UP000749559">
    <property type="component" value="Unassembled WGS sequence"/>
</dbReference>
<dbReference type="SUPFAM" id="SSF56534">
    <property type="entry name" value="Aromatic aminoacid monoxygenases, catalytic and oligomerization domains"/>
    <property type="match status" value="1"/>
</dbReference>
<dbReference type="InterPro" id="IPR018301">
    <property type="entry name" value="ArAA_hydroxylase_Fe/CU_BS"/>
</dbReference>
<name>A0A8J1TAP4_OWEFU</name>
<dbReference type="PIRSF" id="PIRSF000336">
    <property type="entry name" value="TH"/>
    <property type="match status" value="1"/>
</dbReference>
<dbReference type="PANTHER" id="PTHR11473:SF15">
    <property type="entry name" value="TYROSINE 3-MONOOXYGENASE"/>
    <property type="match status" value="1"/>
</dbReference>
<dbReference type="GO" id="GO:0004511">
    <property type="term" value="F:tyrosine 3-monooxygenase activity"/>
    <property type="evidence" value="ECO:0007669"/>
    <property type="project" value="TreeGrafter"/>
</dbReference>
<dbReference type="PROSITE" id="PS51410">
    <property type="entry name" value="BH4_AAA_HYDROXYL_2"/>
    <property type="match status" value="1"/>
</dbReference>
<dbReference type="GO" id="GO:0030424">
    <property type="term" value="C:axon"/>
    <property type="evidence" value="ECO:0007669"/>
    <property type="project" value="TreeGrafter"/>
</dbReference>
<evidence type="ECO:0000256" key="1">
    <source>
        <dbReference type="ARBA" id="ARBA00001954"/>
    </source>
</evidence>
<sequence>MAEAAKKRLAFQKSYSQEHGGSWKHRSLIEDAKFERLTNAEYEKVEKEKERERRASLSEDEEIIEELQFRNGVEDDEDLKTRELQKCTLLLTLRDGLGSLSRILRIFEQHARCSILHIESRQSKKTGALYEVLMLFEATKEAALIIVKALKQSSALHDVISLNESTIPNSVPWFPTHISDLDKCHHLLTKFEPDLDSNHPGFSDPIYRARRTKVAEIAFKYRWGQTIPEVEYTEEDIRTWGVVYRKLKELFPTHASKRHVKVFTLLEKECGYSENNIPQLETVSNFMKKKSGFQLRPVAGLLSARDFLASLAFRVFQCTQYVRHGSEPDHSPEPDCVHELLGHVPMLADAEFAQFSQDIGLASLGAADDDIEKLATLYWFTVEFGLCNEDGQVLAIGAGLLSSFGELMHALSDVPEHRPFVAETTAVQSYQDQDYQPIYFVAESFEDMKERMRKFAANIPRPFEVRFDPYTQRIDVLNNTRDLQTVTKTMREDVTKIHLALNKMTCGTVR</sequence>
<dbReference type="InterPro" id="IPR036951">
    <property type="entry name" value="ArAA_hydroxylase_sf"/>
</dbReference>
<keyword evidence="4" id="KW-0560">Oxidoreductase</keyword>
<dbReference type="Gene3D" id="1.10.800.10">
    <property type="entry name" value="Aromatic amino acid hydroxylase"/>
    <property type="match status" value="1"/>
</dbReference>
<keyword evidence="5 7" id="KW-0408">Iron</keyword>
<feature type="binding site" evidence="7">
    <location>
        <position position="338"/>
    </location>
    <ligand>
        <name>Fe cation</name>
        <dbReference type="ChEBI" id="CHEBI:24875"/>
    </ligand>
</feature>
<evidence type="ECO:0000313" key="10">
    <source>
        <dbReference type="Proteomes" id="UP000749559"/>
    </source>
</evidence>
<keyword evidence="6" id="KW-0503">Monooxygenase</keyword>
<evidence type="ECO:0000256" key="6">
    <source>
        <dbReference type="ARBA" id="ARBA00023033"/>
    </source>
</evidence>
<feature type="binding site" evidence="7">
    <location>
        <position position="343"/>
    </location>
    <ligand>
        <name>Fe cation</name>
        <dbReference type="ChEBI" id="CHEBI:24875"/>
    </ligand>
</feature>
<dbReference type="InterPro" id="IPR019773">
    <property type="entry name" value="Tyrosine_3-monooxygenase-like"/>
</dbReference>
<dbReference type="GO" id="GO:0046189">
    <property type="term" value="P:phenol-containing compound biosynthetic process"/>
    <property type="evidence" value="ECO:0007669"/>
    <property type="project" value="UniProtKB-ARBA"/>
</dbReference>
<dbReference type="FunFam" id="1.10.800.10:FF:000004">
    <property type="entry name" value="Tyrosine 3-monooxygenase"/>
    <property type="match status" value="1"/>
</dbReference>
<feature type="binding site" evidence="7">
    <location>
        <position position="383"/>
    </location>
    <ligand>
        <name>Fe cation</name>
        <dbReference type="ChEBI" id="CHEBI:24875"/>
    </ligand>
</feature>
<dbReference type="PROSITE" id="PS00367">
    <property type="entry name" value="BH4_AAA_HYDROXYL_1"/>
    <property type="match status" value="1"/>
</dbReference>
<dbReference type="InterPro" id="IPR036329">
    <property type="entry name" value="Aro-AA_hydroxylase_C_sf"/>
</dbReference>
<dbReference type="GO" id="GO:0005737">
    <property type="term" value="C:cytoplasm"/>
    <property type="evidence" value="ECO:0007669"/>
    <property type="project" value="TreeGrafter"/>
</dbReference>
<evidence type="ECO:0000256" key="2">
    <source>
        <dbReference type="ARBA" id="ARBA00009712"/>
    </source>
</evidence>
<dbReference type="InterPro" id="IPR001273">
    <property type="entry name" value="ArAA_hydroxylase"/>
</dbReference>
<evidence type="ECO:0000256" key="8">
    <source>
        <dbReference type="PIRSR" id="PIRSR601273-2"/>
    </source>
</evidence>
<reference evidence="9" key="1">
    <citation type="submission" date="2022-03" db="EMBL/GenBank/DDBJ databases">
        <authorList>
            <person name="Martin C."/>
        </authorList>
    </citation>
    <scope>NUCLEOTIDE SEQUENCE</scope>
</reference>
<protein>
    <submittedName>
        <fullName evidence="9">Uncharacterized protein</fullName>
    </submittedName>
</protein>
<dbReference type="InterPro" id="IPR019774">
    <property type="entry name" value="Aromatic-AA_hydroxylase_C"/>
</dbReference>
<dbReference type="OrthoDB" id="983542at2759"/>
<dbReference type="GO" id="GO:0009072">
    <property type="term" value="P:aromatic amino acid metabolic process"/>
    <property type="evidence" value="ECO:0007669"/>
    <property type="project" value="InterPro"/>
</dbReference>
<evidence type="ECO:0000256" key="3">
    <source>
        <dbReference type="ARBA" id="ARBA00022723"/>
    </source>
</evidence>
<dbReference type="PANTHER" id="PTHR11473">
    <property type="entry name" value="AROMATIC AMINO ACID HYDROXYLASE"/>
    <property type="match status" value="1"/>
</dbReference>
<evidence type="ECO:0000256" key="7">
    <source>
        <dbReference type="PIRSR" id="PIRSR000336-1"/>
    </source>
</evidence>
<dbReference type="GO" id="GO:0043204">
    <property type="term" value="C:perikaryon"/>
    <property type="evidence" value="ECO:0007669"/>
    <property type="project" value="TreeGrafter"/>
</dbReference>